<dbReference type="Proteomes" id="UP000680020">
    <property type="component" value="Unassembled WGS sequence"/>
</dbReference>
<dbReference type="RefSeq" id="WP_094490585.1">
    <property type="nucleotide sequence ID" value="NZ_JAGIBU010000001.1"/>
</dbReference>
<gene>
    <name evidence="1" type="ORF">J7561_00075</name>
</gene>
<organism evidence="1 2">
    <name type="scientific">Wohlfahrtiimonas chitiniclastica</name>
    <dbReference type="NCBI Taxonomy" id="400946"/>
    <lineage>
        <taxon>Bacteria</taxon>
        <taxon>Pseudomonadati</taxon>
        <taxon>Pseudomonadota</taxon>
        <taxon>Gammaproteobacteria</taxon>
        <taxon>Cardiobacteriales</taxon>
        <taxon>Ignatzschineriaceae</taxon>
        <taxon>Wohlfahrtiimonas</taxon>
    </lineage>
</organism>
<dbReference type="AlphaFoldDB" id="A0AB35BV37"/>
<protein>
    <submittedName>
        <fullName evidence="1">Uncharacterized protein</fullName>
    </submittedName>
</protein>
<evidence type="ECO:0000313" key="1">
    <source>
        <dbReference type="EMBL" id="MBS7823599.1"/>
    </source>
</evidence>
<dbReference type="EMBL" id="JAGIBU010000001">
    <property type="protein sequence ID" value="MBS7823599.1"/>
    <property type="molecule type" value="Genomic_DNA"/>
</dbReference>
<accession>A0AB35BV37</accession>
<comment type="caution">
    <text evidence="1">The sequence shown here is derived from an EMBL/GenBank/DDBJ whole genome shotgun (WGS) entry which is preliminary data.</text>
</comment>
<name>A0AB35BV37_9GAMM</name>
<evidence type="ECO:0000313" key="2">
    <source>
        <dbReference type="Proteomes" id="UP000680020"/>
    </source>
</evidence>
<reference evidence="1" key="1">
    <citation type="submission" date="2021-03" db="EMBL/GenBank/DDBJ databases">
        <title>Identification and antibiotic profiling of Wohlfahrtiimonas chitiniclastica, an underestimated human pathogen.</title>
        <authorList>
            <person name="Kopf A."/>
            <person name="Bunk B."/>
            <person name="Coldewey S."/>
            <person name="Gunzer F."/>
            <person name="Riedel T."/>
            <person name="Schroettner P."/>
        </authorList>
    </citation>
    <scope>NUCLEOTIDE SEQUENCE</scope>
    <source>
        <strain evidence="1">DSM 100917</strain>
    </source>
</reference>
<sequence>MVMMQQLPFKIRCTNCNWSMSESSDAIMLPSECPKCGETRLKYEDNPDKKLSPLEAWKKKFGIIK</sequence>
<proteinExistence type="predicted"/>